<keyword evidence="2" id="KW-1185">Reference proteome</keyword>
<gene>
    <name evidence="1" type="ORF">M7I_6541</name>
</gene>
<proteinExistence type="predicted"/>
<name>H0EUV2_GLAL7</name>
<comment type="caution">
    <text evidence="1">The sequence shown here is derived from an EMBL/GenBank/DDBJ whole genome shotgun (WGS) entry which is preliminary data.</text>
</comment>
<dbReference type="AlphaFoldDB" id="H0EUV2"/>
<evidence type="ECO:0000313" key="2">
    <source>
        <dbReference type="Proteomes" id="UP000005446"/>
    </source>
</evidence>
<dbReference type="Proteomes" id="UP000005446">
    <property type="component" value="Unassembled WGS sequence"/>
</dbReference>
<organism evidence="1 2">
    <name type="scientific">Glarea lozoyensis (strain ATCC 74030 / MF5533)</name>
    <dbReference type="NCBI Taxonomy" id="1104152"/>
    <lineage>
        <taxon>Eukaryota</taxon>
        <taxon>Fungi</taxon>
        <taxon>Dikarya</taxon>
        <taxon>Ascomycota</taxon>
        <taxon>Pezizomycotina</taxon>
        <taxon>Leotiomycetes</taxon>
        <taxon>Helotiales</taxon>
        <taxon>Helotiaceae</taxon>
        <taxon>Glarea</taxon>
    </lineage>
</organism>
<dbReference type="HOGENOM" id="CLU_2688051_0_0_1"/>
<sequence length="74" mass="8168">MSVVGRAHMDKAAAQLLLRWVAWELRRAGLRLWTVGMDVLEVPFLEVGVLERGPIVERQPVAACNGNPSKFPSA</sequence>
<accession>H0EUV2</accession>
<protein>
    <submittedName>
        <fullName evidence="1">Uncharacterized protein</fullName>
    </submittedName>
</protein>
<dbReference type="InParanoid" id="H0EUV2"/>
<reference evidence="1 2" key="1">
    <citation type="journal article" date="2012" name="Eukaryot. Cell">
        <title>Genome sequence of the fungus Glarea lozoyensis: the first genome sequence of a species from the Helotiaceae family.</title>
        <authorList>
            <person name="Youssar L."/>
            <person name="Gruening B.A."/>
            <person name="Erxleben A."/>
            <person name="Guenther S."/>
            <person name="Huettel W."/>
        </authorList>
    </citation>
    <scope>NUCLEOTIDE SEQUENCE [LARGE SCALE GENOMIC DNA]</scope>
    <source>
        <strain evidence="2">ATCC 74030 / MF5533</strain>
    </source>
</reference>
<evidence type="ECO:0000313" key="1">
    <source>
        <dbReference type="EMBL" id="EHK97657.1"/>
    </source>
</evidence>
<dbReference type="EMBL" id="AGUE01000182">
    <property type="protein sequence ID" value="EHK97657.1"/>
    <property type="molecule type" value="Genomic_DNA"/>
</dbReference>